<dbReference type="AlphaFoldDB" id="A0A8J6NE49"/>
<dbReference type="SMART" id="SM00267">
    <property type="entry name" value="GGDEF"/>
    <property type="match status" value="1"/>
</dbReference>
<dbReference type="NCBIfam" id="TIGR00254">
    <property type="entry name" value="GGDEF"/>
    <property type="match status" value="1"/>
</dbReference>
<dbReference type="Gene3D" id="3.30.110.200">
    <property type="match status" value="1"/>
</dbReference>
<dbReference type="InterPro" id="IPR001633">
    <property type="entry name" value="EAL_dom"/>
</dbReference>
<evidence type="ECO:0000313" key="5">
    <source>
        <dbReference type="EMBL" id="MBC8318344.1"/>
    </source>
</evidence>
<accession>A0A8J6NE49</accession>
<feature type="domain" description="HAMP" evidence="3">
    <location>
        <begin position="172"/>
        <end position="224"/>
    </location>
</feature>
<protein>
    <submittedName>
        <fullName evidence="5">EAL domain-containing protein</fullName>
    </submittedName>
</protein>
<evidence type="ECO:0000259" key="3">
    <source>
        <dbReference type="PROSITE" id="PS50885"/>
    </source>
</evidence>
<proteinExistence type="predicted"/>
<dbReference type="PANTHER" id="PTHR33121:SF79">
    <property type="entry name" value="CYCLIC DI-GMP PHOSPHODIESTERASE PDED-RELATED"/>
    <property type="match status" value="1"/>
</dbReference>
<dbReference type="InterPro" id="IPR050706">
    <property type="entry name" value="Cyclic-di-GMP_PDE-like"/>
</dbReference>
<dbReference type="GO" id="GO:0016020">
    <property type="term" value="C:membrane"/>
    <property type="evidence" value="ECO:0007669"/>
    <property type="project" value="InterPro"/>
</dbReference>
<feature type="domain" description="EAL" evidence="2">
    <location>
        <begin position="411"/>
        <end position="659"/>
    </location>
</feature>
<keyword evidence="1" id="KW-0472">Membrane</keyword>
<sequence length="659" mass="73993">MTLYRQLVIFTLILFALLFSGTWLAKLESTRSFLLDQLASHAQDTATSLGVSISQHFQEDDMSAVETLVNAVFDRGYYMDIIIKDTDQNILLKQSLGVTIENVPQWFIKRVPLKTPEASANIMKGWGKVGSIYVKSHPGYAYKTLWENAVHLTIWYAVVGLIVAIAGGFGLRVLLKPLKQVERQAEALCNKQYEIQKKLPRTNELRRVVEAMNRMTSKVKNMFEEQVGVAERLREFAYRDPLTGLGNRRYFESQIKSYLESSERDKKGIILLVQIQDLQKLNQQRGFQAGDELLMRVAQVLREITKAASSCALARRLSGGDFGVFVPDASSWDAEVIAASIVKSLSKLAAEKIPFSDNVGHVGAVTYDFSVSLERLMSEADLALRTAQQEGPNSWKVSILAQDSKEKPLGEQQWKAAISKALQEREITLFCQTVVDSKDKSSIEHLEVFSRIVREDGNLLNAGVFMPFAERLNLVSTLDRIVLEQIMGINKDTYGVDCIAVNISPTSLRDDSFIQWTKSALNILPKEAPRIIFEFAEFGAVQNLDLVKKFGSMVRQFGHGIGLDHYGQSFSNLGYLKSLKPDYVKIDRAYTGELKDQESDSLFFISSLCSVAHSIDIAVIAEGVETEYQLEMLENLKIDGVQGYFFDRPKPISERISSV</sequence>
<dbReference type="SUPFAM" id="SSF141868">
    <property type="entry name" value="EAL domain-like"/>
    <property type="match status" value="1"/>
</dbReference>
<dbReference type="InterPro" id="IPR043128">
    <property type="entry name" value="Rev_trsase/Diguanyl_cyclase"/>
</dbReference>
<dbReference type="GO" id="GO:0007165">
    <property type="term" value="P:signal transduction"/>
    <property type="evidence" value="ECO:0007669"/>
    <property type="project" value="InterPro"/>
</dbReference>
<organism evidence="5 6">
    <name type="scientific">Candidatus Desulfobia pelagia</name>
    <dbReference type="NCBI Taxonomy" id="2841692"/>
    <lineage>
        <taxon>Bacteria</taxon>
        <taxon>Pseudomonadati</taxon>
        <taxon>Thermodesulfobacteriota</taxon>
        <taxon>Desulfobulbia</taxon>
        <taxon>Desulfobulbales</taxon>
        <taxon>Desulfobulbaceae</taxon>
        <taxon>Candidatus Desulfobia</taxon>
    </lineage>
</organism>
<evidence type="ECO:0000256" key="1">
    <source>
        <dbReference type="SAM" id="Phobius"/>
    </source>
</evidence>
<dbReference type="Gene3D" id="3.30.70.270">
    <property type="match status" value="1"/>
</dbReference>
<name>A0A8J6NE49_9BACT</name>
<dbReference type="CDD" id="cd01948">
    <property type="entry name" value="EAL"/>
    <property type="match status" value="1"/>
</dbReference>
<dbReference type="Pfam" id="PF16448">
    <property type="entry name" value="LapD_MoxY_N"/>
    <property type="match status" value="1"/>
</dbReference>
<dbReference type="CDD" id="cd01949">
    <property type="entry name" value="GGDEF"/>
    <property type="match status" value="1"/>
</dbReference>
<keyword evidence="1" id="KW-0812">Transmembrane</keyword>
<dbReference type="Pfam" id="PF00990">
    <property type="entry name" value="GGDEF"/>
    <property type="match status" value="1"/>
</dbReference>
<dbReference type="Gene3D" id="6.20.270.20">
    <property type="entry name" value="LapD/MoxY periplasmic domain"/>
    <property type="match status" value="1"/>
</dbReference>
<dbReference type="InterPro" id="IPR035919">
    <property type="entry name" value="EAL_sf"/>
</dbReference>
<dbReference type="Pfam" id="PF00563">
    <property type="entry name" value="EAL"/>
    <property type="match status" value="1"/>
</dbReference>
<comment type="caution">
    <text evidence="5">The sequence shown here is derived from an EMBL/GenBank/DDBJ whole genome shotgun (WGS) entry which is preliminary data.</text>
</comment>
<dbReference type="Proteomes" id="UP000614424">
    <property type="component" value="Unassembled WGS sequence"/>
</dbReference>
<dbReference type="InterPro" id="IPR029787">
    <property type="entry name" value="Nucleotide_cyclase"/>
</dbReference>
<dbReference type="Gene3D" id="3.20.20.450">
    <property type="entry name" value="EAL domain"/>
    <property type="match status" value="1"/>
</dbReference>
<gene>
    <name evidence="5" type="ORF">H8E41_10600</name>
</gene>
<dbReference type="InterPro" id="IPR003660">
    <property type="entry name" value="HAMP_dom"/>
</dbReference>
<evidence type="ECO:0000313" key="6">
    <source>
        <dbReference type="Proteomes" id="UP000614424"/>
    </source>
</evidence>
<feature type="domain" description="GGDEF" evidence="4">
    <location>
        <begin position="266"/>
        <end position="400"/>
    </location>
</feature>
<dbReference type="InterPro" id="IPR042461">
    <property type="entry name" value="LapD_MoxY_peri_C"/>
</dbReference>
<dbReference type="PROSITE" id="PS50885">
    <property type="entry name" value="HAMP"/>
    <property type="match status" value="1"/>
</dbReference>
<dbReference type="PANTHER" id="PTHR33121">
    <property type="entry name" value="CYCLIC DI-GMP PHOSPHODIESTERASE PDEF"/>
    <property type="match status" value="1"/>
</dbReference>
<evidence type="ECO:0000259" key="2">
    <source>
        <dbReference type="PROSITE" id="PS50883"/>
    </source>
</evidence>
<keyword evidence="1" id="KW-1133">Transmembrane helix</keyword>
<dbReference type="GO" id="GO:0071111">
    <property type="term" value="F:cyclic-guanylate-specific phosphodiesterase activity"/>
    <property type="evidence" value="ECO:0007669"/>
    <property type="project" value="InterPro"/>
</dbReference>
<feature type="transmembrane region" description="Helical" evidence="1">
    <location>
        <begin position="154"/>
        <end position="175"/>
    </location>
</feature>
<dbReference type="SUPFAM" id="SSF55073">
    <property type="entry name" value="Nucleotide cyclase"/>
    <property type="match status" value="1"/>
</dbReference>
<dbReference type="PROSITE" id="PS50887">
    <property type="entry name" value="GGDEF"/>
    <property type="match status" value="1"/>
</dbReference>
<evidence type="ECO:0000259" key="4">
    <source>
        <dbReference type="PROSITE" id="PS50887"/>
    </source>
</evidence>
<dbReference type="SMART" id="SM00052">
    <property type="entry name" value="EAL"/>
    <property type="match status" value="1"/>
</dbReference>
<dbReference type="PROSITE" id="PS50883">
    <property type="entry name" value="EAL"/>
    <property type="match status" value="1"/>
</dbReference>
<dbReference type="InterPro" id="IPR000160">
    <property type="entry name" value="GGDEF_dom"/>
</dbReference>
<dbReference type="InterPro" id="IPR032244">
    <property type="entry name" value="LapD_MoxY_N"/>
</dbReference>
<dbReference type="EMBL" id="JACNJZ010000151">
    <property type="protein sequence ID" value="MBC8318344.1"/>
    <property type="molecule type" value="Genomic_DNA"/>
</dbReference>
<reference evidence="5 6" key="1">
    <citation type="submission" date="2020-08" db="EMBL/GenBank/DDBJ databases">
        <title>Bridging the membrane lipid divide: bacteria of the FCB group superphylum have the potential to synthesize archaeal ether lipids.</title>
        <authorList>
            <person name="Villanueva L."/>
            <person name="Von Meijenfeldt F.A.B."/>
            <person name="Westbye A.B."/>
            <person name="Yadav S."/>
            <person name="Hopmans E.C."/>
            <person name="Dutilh B.E."/>
            <person name="Sinninghe Damste J.S."/>
        </authorList>
    </citation>
    <scope>NUCLEOTIDE SEQUENCE [LARGE SCALE GENOMIC DNA]</scope>
    <source>
        <strain evidence="5">NIOZ-UU47</strain>
    </source>
</reference>